<sequence length="96" mass="10024">MAPTGPMPMRRLSLSSLFGSGFGFWLGETGDSLDSAGSGTEPSRSSGRKNALRTLSVTLRTPVYDPDLPVTQATRAPAVVRLADGRLGSFGPTGKK</sequence>
<protein>
    <submittedName>
        <fullName evidence="1">Uncharacterized protein</fullName>
    </submittedName>
</protein>
<proteinExistence type="predicted"/>
<name>A0A495VE82_9GAMM</name>
<dbReference type="Proteomes" id="UP000274556">
    <property type="component" value="Unassembled WGS sequence"/>
</dbReference>
<comment type="caution">
    <text evidence="1">The sequence shown here is derived from an EMBL/GenBank/DDBJ whole genome shotgun (WGS) entry which is preliminary data.</text>
</comment>
<gene>
    <name evidence="1" type="ORF">BDD21_5160</name>
</gene>
<evidence type="ECO:0000313" key="1">
    <source>
        <dbReference type="EMBL" id="RKT47564.1"/>
    </source>
</evidence>
<accession>A0A495VE82</accession>
<dbReference type="EMBL" id="RBXL01000001">
    <property type="protein sequence ID" value="RKT47564.1"/>
    <property type="molecule type" value="Genomic_DNA"/>
</dbReference>
<dbReference type="AlphaFoldDB" id="A0A495VE82"/>
<reference evidence="1 2" key="1">
    <citation type="submission" date="2018-10" db="EMBL/GenBank/DDBJ databases">
        <title>Genomic Encyclopedia of Archaeal and Bacterial Type Strains, Phase II (KMG-II): from individual species to whole genera.</title>
        <authorList>
            <person name="Goeker M."/>
        </authorList>
    </citation>
    <scope>NUCLEOTIDE SEQUENCE [LARGE SCALE GENOMIC DNA]</scope>
    <source>
        <strain evidence="1 2">DSM 235</strain>
    </source>
</reference>
<keyword evidence="2" id="KW-1185">Reference proteome</keyword>
<evidence type="ECO:0000313" key="2">
    <source>
        <dbReference type="Proteomes" id="UP000274556"/>
    </source>
</evidence>
<organism evidence="1 2">
    <name type="scientific">Thiocapsa rosea</name>
    <dbReference type="NCBI Taxonomy" id="69360"/>
    <lineage>
        <taxon>Bacteria</taxon>
        <taxon>Pseudomonadati</taxon>
        <taxon>Pseudomonadota</taxon>
        <taxon>Gammaproteobacteria</taxon>
        <taxon>Chromatiales</taxon>
        <taxon>Chromatiaceae</taxon>
        <taxon>Thiocapsa</taxon>
    </lineage>
</organism>